<dbReference type="OrthoDB" id="5173286at2"/>
<dbReference type="PANTHER" id="PTHR45639">
    <property type="entry name" value="HSC70CB, ISOFORM G-RELATED"/>
    <property type="match status" value="1"/>
</dbReference>
<accession>A0A4S8PFG2</accession>
<dbReference type="PRINTS" id="PR00301">
    <property type="entry name" value="HEATSHOCK70"/>
</dbReference>
<evidence type="ECO:0000313" key="4">
    <source>
        <dbReference type="EMBL" id="THV28062.1"/>
    </source>
</evidence>
<dbReference type="AlphaFoldDB" id="A0A4S8PFG2"/>
<comment type="caution">
    <text evidence="4">The sequence shown here is derived from an EMBL/GenBank/DDBJ whole genome shotgun (WGS) entry which is preliminary data.</text>
</comment>
<dbReference type="Gene3D" id="3.90.640.10">
    <property type="entry name" value="Actin, Chain A, domain 4"/>
    <property type="match status" value="1"/>
</dbReference>
<proteinExistence type="predicted"/>
<dbReference type="Pfam" id="PF00012">
    <property type="entry name" value="HSP70"/>
    <property type="match status" value="1"/>
</dbReference>
<protein>
    <submittedName>
        <fullName evidence="4">Hsp70 family protein</fullName>
    </submittedName>
</protein>
<dbReference type="EMBL" id="STGX01000009">
    <property type="protein sequence ID" value="THV28062.1"/>
    <property type="molecule type" value="Genomic_DNA"/>
</dbReference>
<keyword evidence="1" id="KW-0547">Nucleotide-binding</keyword>
<evidence type="ECO:0000256" key="3">
    <source>
        <dbReference type="ARBA" id="ARBA00023186"/>
    </source>
</evidence>
<dbReference type="SUPFAM" id="SSF53067">
    <property type="entry name" value="Actin-like ATPase domain"/>
    <property type="match status" value="2"/>
</dbReference>
<dbReference type="InterPro" id="IPR013126">
    <property type="entry name" value="Hsp_70_fam"/>
</dbReference>
<dbReference type="GO" id="GO:0140662">
    <property type="term" value="F:ATP-dependent protein folding chaperone"/>
    <property type="evidence" value="ECO:0007669"/>
    <property type="project" value="InterPro"/>
</dbReference>
<gene>
    <name evidence="4" type="ORF">E9998_13880</name>
</gene>
<dbReference type="InterPro" id="IPR043129">
    <property type="entry name" value="ATPase_NBD"/>
</dbReference>
<evidence type="ECO:0000313" key="5">
    <source>
        <dbReference type="Proteomes" id="UP000305792"/>
    </source>
</evidence>
<keyword evidence="2" id="KW-0067">ATP-binding</keyword>
<dbReference type="GO" id="GO:0005524">
    <property type="term" value="F:ATP binding"/>
    <property type="evidence" value="ECO:0007669"/>
    <property type="project" value="UniProtKB-KW"/>
</dbReference>
<organism evidence="4 5">
    <name type="scientific">Glycomyces paridis</name>
    <dbReference type="NCBI Taxonomy" id="2126555"/>
    <lineage>
        <taxon>Bacteria</taxon>
        <taxon>Bacillati</taxon>
        <taxon>Actinomycetota</taxon>
        <taxon>Actinomycetes</taxon>
        <taxon>Glycomycetales</taxon>
        <taxon>Glycomycetaceae</taxon>
        <taxon>Glycomyces</taxon>
    </lineage>
</organism>
<dbReference type="Gene3D" id="3.30.420.40">
    <property type="match status" value="2"/>
</dbReference>
<sequence length="742" mass="77069">MNPSSFLLSVDLGTSHAVAVLRWPDGRTRPLLFDGQPVLPVGVYCDEAGELHVGRDAARLSAVSPERFEPYPKRRVGQGSVLLADREVAVAAMFAAALRRIAVVCAQATGTLPETVLTCPSSWSSARRKVLAGAAALAGFGPVRLVTEPVAAAYYYRSVLGRSVAAGGALAVVDFGAGTVDVAVVASEGGGPSIVAEGGVEDFGGVDLDAAVVDHLRAATLGDHAGAWGALDDPRSGSQLRGRLQLWADVRETKEMLSRFTVAPVSVPGIEAGLHLTRPELDAVARPLLERVVAEVVRVRDAAAAAGHPVGAVFLVGGASRMPLAATMIHDALGVAPVVVEQPELAVAEGAAVDWVEAAAEAPVAYSPVPVEESTPPTIALGEAPAEPARKVRPWTVAVAASALIVLAAALLVVREWLPGGGGAAEEAFVTAVTGTAEQACPEGQSTLDAPGVLAGPHFTLAPSCLAVLEPDAVDTVAGLLGEAPDLDAGERLALVHFPAEGAVPALPDGSAYAVATVVSLGEAVWEVAGVPEADTVYAAVVAEDVALTVAVTDADRTQTLDLATGEVADPVGAYYHGEFGEREFTFESHLSMESPGGDWVIEGAEFDAGFTVTRAVFDEAGGWLCEPDQALVTAVFTIQVDSSAYEQDWPFDAAQQVRVVAAGETLIPRTVDHEDEQRDSGAEGEQGTWRTFTVEFAVPADAVDLQFEVDPHDRAYDETIDTWLYTVSGGETKHYTVTFGP</sequence>
<evidence type="ECO:0000256" key="1">
    <source>
        <dbReference type="ARBA" id="ARBA00022741"/>
    </source>
</evidence>
<evidence type="ECO:0000256" key="2">
    <source>
        <dbReference type="ARBA" id="ARBA00022840"/>
    </source>
</evidence>
<reference evidence="4 5" key="1">
    <citation type="journal article" date="2018" name="Int. J. Syst. Evol. Microbiol.">
        <title>Glycomyces paridis sp. nov., isolated from the medicinal plant Paris polyphylla.</title>
        <authorList>
            <person name="Fang X.M."/>
            <person name="Bai J.L."/>
            <person name="Su J."/>
            <person name="Zhao L.L."/>
            <person name="Liu H.Y."/>
            <person name="Ma B.P."/>
            <person name="Zhang Y.Q."/>
            <person name="Yu L.Y."/>
        </authorList>
    </citation>
    <scope>NUCLEOTIDE SEQUENCE [LARGE SCALE GENOMIC DNA]</scope>
    <source>
        <strain evidence="4 5">CPCC 204357</strain>
    </source>
</reference>
<dbReference type="RefSeq" id="WP_136530293.1">
    <property type="nucleotide sequence ID" value="NZ_STGX01000009.1"/>
</dbReference>
<keyword evidence="5" id="KW-1185">Reference proteome</keyword>
<name>A0A4S8PFG2_9ACTN</name>
<keyword evidence="3" id="KW-0143">Chaperone</keyword>
<dbReference type="Proteomes" id="UP000305792">
    <property type="component" value="Unassembled WGS sequence"/>
</dbReference>